<reference evidence="4 6" key="2">
    <citation type="submission" date="2018-11" db="EMBL/GenBank/DDBJ databases">
        <authorList>
            <consortium name="Pathogen Informatics"/>
        </authorList>
    </citation>
    <scope>NUCLEOTIDE SEQUENCE [LARGE SCALE GENOMIC DNA]</scope>
</reference>
<keyword evidence="2" id="KW-0472">Membrane</keyword>
<evidence type="ECO:0000313" key="7">
    <source>
        <dbReference type="WBParaSite" id="DME_0000487501-mRNA-1"/>
    </source>
</evidence>
<dbReference type="GO" id="GO:0008157">
    <property type="term" value="F:protein phosphatase 1 binding"/>
    <property type="evidence" value="ECO:0007669"/>
    <property type="project" value="TreeGrafter"/>
</dbReference>
<name>A0A0N4UC92_DRAME</name>
<dbReference type="STRING" id="318479.A0A0N4UC92"/>
<gene>
    <name evidence="4" type="ORF">DME_LOCUS496</name>
</gene>
<proteinExistence type="predicted"/>
<accession>A0A0N4UC92</accession>
<reference evidence="7" key="1">
    <citation type="submission" date="2017-02" db="UniProtKB">
        <authorList>
            <consortium name="WormBaseParasite"/>
        </authorList>
    </citation>
    <scope>IDENTIFICATION</scope>
</reference>
<dbReference type="Pfam" id="PF08711">
    <property type="entry name" value="Med26"/>
    <property type="match status" value="1"/>
</dbReference>
<evidence type="ECO:0000256" key="2">
    <source>
        <dbReference type="SAM" id="Phobius"/>
    </source>
</evidence>
<dbReference type="WBParaSite" id="DME_0000487501-mRNA-1">
    <property type="protein sequence ID" value="DME_0000487501-mRNA-1"/>
    <property type="gene ID" value="DME_0000487501"/>
</dbReference>
<feature type="region of interest" description="Disordered" evidence="1">
    <location>
        <begin position="328"/>
        <end position="355"/>
    </location>
</feature>
<feature type="compositionally biased region" description="Basic and acidic residues" evidence="1">
    <location>
        <begin position="507"/>
        <end position="524"/>
    </location>
</feature>
<feature type="region of interest" description="Disordered" evidence="1">
    <location>
        <begin position="498"/>
        <end position="524"/>
    </location>
</feature>
<evidence type="ECO:0000256" key="1">
    <source>
        <dbReference type="SAM" id="MobiDB-lite"/>
    </source>
</evidence>
<feature type="domain" description="TFIIS N-terminal" evidence="3">
    <location>
        <begin position="407"/>
        <end position="448"/>
    </location>
</feature>
<dbReference type="EMBL" id="UYYG01000004">
    <property type="protein sequence ID" value="VDN50523.1"/>
    <property type="molecule type" value="Genomic_DNA"/>
</dbReference>
<protein>
    <submittedName>
        <fullName evidence="7">TFIIS N-terminal domain-containing protein</fullName>
    </submittedName>
</protein>
<sequence length="656" mass="75705">MANGQKQQYMPMPSYFLQQEETSDDEITRNSNYLIDESIEGDDTEFDEPLIQFKNRQPQQQQQRGIPPNTFYAFSSSQPSSSGISQDNIRFAPVKPSLPQQRLLNQRSICFNQVKAAPLHDLRGDYQTRHLREAYQRQYIDNSANYNLMPSSSSFAPHRFVSSVPVSRSHQAQRVIYDDEEEPYDYEFEDEEETFDEEQPEIYQHRSQQLVHHVAAEQPKVVSNENNRYTIVGHTTEGQPIYALQSVSHSEHPRLQPVQAVRQNIPVEEKYYRIRAQPELISARRIASEYYVCSSNRSETAVSASRLNENILNEKQFVLQEFPIVPSSSRSTQQNLNSSTVIRNKRKSSDSSEKISDSAVAAQAGAIQRFSTIAGWKQMSTWLKTAENSKDWNKLKLLLIQCGQAALTLELLQSNDTPRFVRRLSKICPDIDVRRIAFDLVAKWKKIVASQPVPSEEPKRVGSLKRKTPHPSTNSSKKIIRKNILEKNEQTISMAISSGNSVTVNRASEKNRKEETERKTSNDDIEESLQKNMKEKDEKSEKEQMIATGKSEKLEKNNKVTSNKMNEFNMFEKLGEERKEKKKRPKTAKTYTSKFRSTGILVLLDESIFIHASFPYLEMIINLPLILINVRWRMNLVTVVFNSSRLFLFLYLSYFL</sequence>
<dbReference type="GO" id="GO:0000785">
    <property type="term" value="C:chromatin"/>
    <property type="evidence" value="ECO:0007669"/>
    <property type="project" value="TreeGrafter"/>
</dbReference>
<feature type="region of interest" description="Disordered" evidence="1">
    <location>
        <begin position="452"/>
        <end position="476"/>
    </location>
</feature>
<dbReference type="PANTHER" id="PTHR46557:SF1">
    <property type="entry name" value="SERINE_THREONINE-PROTEIN PHOSPHATASE 1 REGULATORY SUBUNIT 10"/>
    <property type="match status" value="1"/>
</dbReference>
<dbReference type="InterPro" id="IPR017923">
    <property type="entry name" value="TFIIS_N"/>
</dbReference>
<keyword evidence="6" id="KW-1185">Reference proteome</keyword>
<dbReference type="AlphaFoldDB" id="A0A0N4UC92"/>
<evidence type="ECO:0000313" key="5">
    <source>
        <dbReference type="Proteomes" id="UP000038040"/>
    </source>
</evidence>
<evidence type="ECO:0000313" key="4">
    <source>
        <dbReference type="EMBL" id="VDN50523.1"/>
    </source>
</evidence>
<keyword evidence="2" id="KW-0812">Transmembrane</keyword>
<dbReference type="SUPFAM" id="SSF47676">
    <property type="entry name" value="Conserved domain common to transcription factors TFIIS, elongin A, CRSP70"/>
    <property type="match status" value="1"/>
</dbReference>
<dbReference type="GO" id="GO:0072357">
    <property type="term" value="C:PTW/PP1 phosphatase complex"/>
    <property type="evidence" value="ECO:0007669"/>
    <property type="project" value="TreeGrafter"/>
</dbReference>
<evidence type="ECO:0000259" key="3">
    <source>
        <dbReference type="Pfam" id="PF08711"/>
    </source>
</evidence>
<dbReference type="PANTHER" id="PTHR46557">
    <property type="entry name" value="SERINE/THREONINE-PROTEIN PHOSPHATASE 1 REGULATORY SUBUNIT 10-RELATED"/>
    <property type="match status" value="1"/>
</dbReference>
<organism evidence="5 7">
    <name type="scientific">Dracunculus medinensis</name>
    <name type="common">Guinea worm</name>
    <dbReference type="NCBI Taxonomy" id="318479"/>
    <lineage>
        <taxon>Eukaryota</taxon>
        <taxon>Metazoa</taxon>
        <taxon>Ecdysozoa</taxon>
        <taxon>Nematoda</taxon>
        <taxon>Chromadorea</taxon>
        <taxon>Rhabditida</taxon>
        <taxon>Spirurina</taxon>
        <taxon>Dracunculoidea</taxon>
        <taxon>Dracunculidae</taxon>
        <taxon>Dracunculus</taxon>
    </lineage>
</organism>
<dbReference type="Proteomes" id="UP000038040">
    <property type="component" value="Unplaced"/>
</dbReference>
<feature type="transmembrane region" description="Helical" evidence="2">
    <location>
        <begin position="608"/>
        <end position="628"/>
    </location>
</feature>
<feature type="transmembrane region" description="Helical" evidence="2">
    <location>
        <begin position="635"/>
        <end position="654"/>
    </location>
</feature>
<feature type="compositionally biased region" description="Polar residues" evidence="1">
    <location>
        <begin position="328"/>
        <end position="342"/>
    </location>
</feature>
<dbReference type="Gene3D" id="1.20.930.10">
    <property type="entry name" value="Conserved domain common to transcription factors TFIIS, elongin A, CRSP70"/>
    <property type="match status" value="1"/>
</dbReference>
<keyword evidence="2" id="KW-1133">Transmembrane helix</keyword>
<evidence type="ECO:0000313" key="6">
    <source>
        <dbReference type="Proteomes" id="UP000274756"/>
    </source>
</evidence>
<dbReference type="InterPro" id="IPR035441">
    <property type="entry name" value="TFIIS/LEDGF_dom_sf"/>
</dbReference>
<dbReference type="OrthoDB" id="5878044at2759"/>
<dbReference type="Proteomes" id="UP000274756">
    <property type="component" value="Unassembled WGS sequence"/>
</dbReference>